<name>A0A3G4ZWC3_9VIRU</name>
<feature type="region of interest" description="Disordered" evidence="1">
    <location>
        <begin position="218"/>
        <end position="346"/>
    </location>
</feature>
<proteinExistence type="predicted"/>
<gene>
    <name evidence="2" type="ORF">Edafosvirus22_11</name>
</gene>
<sequence length="346" mass="39663">MASKKENELMPVPPYTAEWKEYKLYQKPAGWASLYALVVAFGVEVEDLEVNSSSFAHTAYTELSKWSDVLYDLALLLSNEQADNKLKRAREELFTPQRFISKRNQETGVDLARMPLGKLKVAVVAEILLERLHFALNKIFSVRWRFGEDADIDQLLFEKQYQDDMPSADEIDFRFSDGQRLSWPEYSEWVKGLVKCYKGMQGMPLAVHEAFSKAKEVAQKEMETTRPAGQTGKGFSKTTTSGKKEGSKTIGPKYDKSKDAKPMPSQWKQVTPVNRDTDKDPKEEKKVKSKEVDEEGFEKVKAKKGKGKKVTEPEPEKEKEEEETAPTKKKKQEDKPEKEDEEEEDE</sequence>
<feature type="compositionally biased region" description="Low complexity" evidence="1">
    <location>
        <begin position="229"/>
        <end position="241"/>
    </location>
</feature>
<feature type="compositionally biased region" description="Basic and acidic residues" evidence="1">
    <location>
        <begin position="275"/>
        <end position="291"/>
    </location>
</feature>
<feature type="compositionally biased region" description="Basic and acidic residues" evidence="1">
    <location>
        <begin position="242"/>
        <end position="261"/>
    </location>
</feature>
<feature type="compositionally biased region" description="Basic and acidic residues" evidence="1">
    <location>
        <begin position="309"/>
        <end position="318"/>
    </location>
</feature>
<accession>A0A3G4ZWC3</accession>
<protein>
    <submittedName>
        <fullName evidence="2">Uncharacterized protein</fullName>
    </submittedName>
</protein>
<evidence type="ECO:0000256" key="1">
    <source>
        <dbReference type="SAM" id="MobiDB-lite"/>
    </source>
</evidence>
<dbReference type="EMBL" id="MK072087">
    <property type="protein sequence ID" value="AYV78654.1"/>
    <property type="molecule type" value="Genomic_DNA"/>
</dbReference>
<organism evidence="2">
    <name type="scientific">Edafosvirus sp</name>
    <dbReference type="NCBI Taxonomy" id="2487765"/>
    <lineage>
        <taxon>Viruses</taxon>
        <taxon>Varidnaviria</taxon>
        <taxon>Bamfordvirae</taxon>
        <taxon>Nucleocytoviricota</taxon>
        <taxon>Megaviricetes</taxon>
        <taxon>Imitervirales</taxon>
        <taxon>Mimiviridae</taxon>
        <taxon>Klosneuvirinae</taxon>
    </lineage>
</organism>
<evidence type="ECO:0000313" key="2">
    <source>
        <dbReference type="EMBL" id="AYV78654.1"/>
    </source>
</evidence>
<reference evidence="2" key="1">
    <citation type="submission" date="2018-10" db="EMBL/GenBank/DDBJ databases">
        <title>Hidden diversity of soil giant viruses.</title>
        <authorList>
            <person name="Schulz F."/>
            <person name="Alteio L."/>
            <person name="Goudeau D."/>
            <person name="Ryan E.M."/>
            <person name="Malmstrom R.R."/>
            <person name="Blanchard J."/>
            <person name="Woyke T."/>
        </authorList>
    </citation>
    <scope>NUCLEOTIDE SEQUENCE</scope>
    <source>
        <strain evidence="2">EDV1</strain>
    </source>
</reference>